<feature type="region of interest" description="Disordered" evidence="4">
    <location>
        <begin position="1"/>
        <end position="51"/>
    </location>
</feature>
<dbReference type="AlphaFoldDB" id="A0AAQ3T3M8"/>
<keyword evidence="6" id="KW-1185">Reference proteome</keyword>
<evidence type="ECO:0000256" key="3">
    <source>
        <dbReference type="PROSITE-ProRule" id="PRU01191"/>
    </source>
</evidence>
<feature type="compositionally biased region" description="Low complexity" evidence="4">
    <location>
        <begin position="113"/>
        <end position="122"/>
    </location>
</feature>
<keyword evidence="2" id="KW-0804">Transcription</keyword>
<dbReference type="PROSITE" id="PS50985">
    <property type="entry name" value="GRAS"/>
    <property type="match status" value="1"/>
</dbReference>
<organism evidence="5 6">
    <name type="scientific">Paspalum notatum var. saurae</name>
    <dbReference type="NCBI Taxonomy" id="547442"/>
    <lineage>
        <taxon>Eukaryota</taxon>
        <taxon>Viridiplantae</taxon>
        <taxon>Streptophyta</taxon>
        <taxon>Embryophyta</taxon>
        <taxon>Tracheophyta</taxon>
        <taxon>Spermatophyta</taxon>
        <taxon>Magnoliopsida</taxon>
        <taxon>Liliopsida</taxon>
        <taxon>Poales</taxon>
        <taxon>Poaceae</taxon>
        <taxon>PACMAD clade</taxon>
        <taxon>Panicoideae</taxon>
        <taxon>Andropogonodae</taxon>
        <taxon>Paspaleae</taxon>
        <taxon>Paspalinae</taxon>
        <taxon>Paspalum</taxon>
    </lineage>
</organism>
<evidence type="ECO:0000256" key="4">
    <source>
        <dbReference type="SAM" id="MobiDB-lite"/>
    </source>
</evidence>
<name>A0AAQ3T3M8_PASNO</name>
<evidence type="ECO:0000256" key="2">
    <source>
        <dbReference type="ARBA" id="ARBA00023163"/>
    </source>
</evidence>
<feature type="region of interest" description="Disordered" evidence="4">
    <location>
        <begin position="113"/>
        <end position="139"/>
    </location>
</feature>
<dbReference type="InterPro" id="IPR005202">
    <property type="entry name" value="TF_GRAS"/>
</dbReference>
<comment type="caution">
    <text evidence="3">Lacks conserved residue(s) required for the propagation of feature annotation.</text>
</comment>
<feature type="short sequence motif" description="LxCxE motif" evidence="3">
    <location>
        <begin position="375"/>
        <end position="379"/>
    </location>
</feature>
<feature type="region of interest" description="Disordered" evidence="4">
    <location>
        <begin position="196"/>
        <end position="217"/>
    </location>
</feature>
<proteinExistence type="inferred from homology"/>
<evidence type="ECO:0008006" key="7">
    <source>
        <dbReference type="Google" id="ProtNLM"/>
    </source>
</evidence>
<dbReference type="EMBL" id="CP144747">
    <property type="protein sequence ID" value="WVZ66078.1"/>
    <property type="molecule type" value="Genomic_DNA"/>
</dbReference>
<reference evidence="5 6" key="1">
    <citation type="submission" date="2024-02" db="EMBL/GenBank/DDBJ databases">
        <title>High-quality chromosome-scale genome assembly of Pensacola bahiagrass (Paspalum notatum Flugge var. saurae).</title>
        <authorList>
            <person name="Vega J.M."/>
            <person name="Podio M."/>
            <person name="Orjuela J."/>
            <person name="Siena L.A."/>
            <person name="Pessino S.C."/>
            <person name="Combes M.C."/>
            <person name="Mariac C."/>
            <person name="Albertini E."/>
            <person name="Pupilli F."/>
            <person name="Ortiz J.P.A."/>
            <person name="Leblanc O."/>
        </authorList>
    </citation>
    <scope>NUCLEOTIDE SEQUENCE [LARGE SCALE GENOMIC DNA]</scope>
    <source>
        <strain evidence="5">R1</strain>
        <tissue evidence="5">Leaf</tissue>
    </source>
</reference>
<comment type="similarity">
    <text evidence="3">Belongs to the GRAS family.</text>
</comment>
<evidence type="ECO:0000313" key="5">
    <source>
        <dbReference type="EMBL" id="WVZ66078.1"/>
    </source>
</evidence>
<feature type="region of interest" description="Leucine repeat II (LRII)" evidence="3">
    <location>
        <begin position="529"/>
        <end position="561"/>
    </location>
</feature>
<evidence type="ECO:0000256" key="1">
    <source>
        <dbReference type="ARBA" id="ARBA00023015"/>
    </source>
</evidence>
<protein>
    <recommendedName>
        <fullName evidence="7">Scarecrow-like protein 9</fullName>
    </recommendedName>
</protein>
<evidence type="ECO:0000313" key="6">
    <source>
        <dbReference type="Proteomes" id="UP001341281"/>
    </source>
</evidence>
<keyword evidence="1" id="KW-0805">Transcription regulation</keyword>
<dbReference type="PANTHER" id="PTHR31636">
    <property type="entry name" value="OSJNBA0084A10.13 PROTEIN-RELATED"/>
    <property type="match status" value="1"/>
</dbReference>
<sequence length="753" mass="82813">MAAAPPPEGSPFHATPEGSPRNGDPEPISPSAFLDLPPTPRSGGGGEDPAAAFDDDLVLPFIARMLMEEDIDDKFVYHYPDHPALLQVQQPYAQILSDAAADTVTAVGADAAAANNNNGSGARTLSPSEDGSSFADATRPYDPVDRSQLLLSSPCPGMGAGIDEFIAHHAEQCFLARQDAAGARFLSGGGGGPGIESSGLLNGAEGTNSLPTGDGEHGALPSTFFSGQSQNRVHIDMLNQAFLRGMEEANKFLPTDSKLLQGFTTGDVRNEDKLDGVITLQGIGNSRGCKKRRNWQDSETETCRNIKLMVLEPEETGEMVDEIIINEYRLCLNGMLDLSITMDSEDGKNIRKGNGKPALGRKSLSEAVDFRTLLLHCAEAVSMDDHLSAINLLRQIKQHSSPRGDANQRLAHYFAEGLEARLAGTGSQVYKSLMSKRTSLVEMLKAYQLYLTVCCFKMMAYKFSNMTIVNVCSRRKKLHIVDYGMNHGPLQWPSLLGLLSTCKGGPPEVRITSIDLPLPGFLPAAQSVETGHRLSKCAHQFGVPFKFQSIITSNWEMVCVDDLKTDPDEVLIINGLFDFGKLRDEGVDIHSPSPRDMVLSNICKMRPDVFIFCNVNASLGAPFFVPRFREALFYISTLFDMLDATVPRDNDQRLLVERDMIGQFALNIIACEGLDRVERHETYRQWQVRNHRAGLRQLPLDPDIVKAVRKKVKDSYDKDFIIDVDQQWLLEGWKGRITCTMSTWVAGDAFSEH</sequence>
<accession>A0AAQ3T3M8</accession>
<gene>
    <name evidence="5" type="ORF">U9M48_015352</name>
</gene>
<dbReference type="Pfam" id="PF03514">
    <property type="entry name" value="GRAS"/>
    <property type="match status" value="1"/>
</dbReference>
<feature type="short sequence motif" description="VHIID" evidence="3">
    <location>
        <begin position="478"/>
        <end position="482"/>
    </location>
</feature>
<feature type="region of interest" description="SAW" evidence="3">
    <location>
        <begin position="670"/>
        <end position="745"/>
    </location>
</feature>
<feature type="region of interest" description="Leucine repeat I (LRI)" evidence="3">
    <location>
        <begin position="368"/>
        <end position="428"/>
    </location>
</feature>
<dbReference type="Proteomes" id="UP001341281">
    <property type="component" value="Chromosome 03"/>
</dbReference>